<keyword evidence="10 13" id="KW-0503">Monooxygenase</keyword>
<sequence length="520" mass="58220">MSAKVLLLCLAFVFALYRSVVAYQRRRLHSHVPTVGPNNLVLSYLTALRFFLGADTVIKEGYDQYKGRIFKIPQFTGWLFVASGKDLVEELRAADDSMLSTNAAMLEILQSDFTVGTSIRETFYHVNVIKSALNRNLATVLPVVIDELQVAFQEELDTKLAPAEWTTLTVVNIFNRVVCRASNRAFVGLPICRIPEYSQAVEEFAQNIVVSGALLNCIPDVLRPLASFLYNPAPGCQRRAAKYLGAVIEDRKRQIVAHGEDYHGKPADMISWIMDGAPRGRQFSTDNLILRLLLVNSVALHSTSLSFVNVLYNLAAMPAYVTLLLEEIEEHLGKDATRWTKGRFDCCWKLDSFLKESQRLNSLGAVSILKKTMRPYRFSDGTWLPEGVIVTASQSASHTDLDHFTDANIFDGLRFYRARKQSTRAEDYTYGTNSVEFEGAEACKHRLTSISPQFLAFGGGKHACPGRFLAALQLKCMVAHLLLNYEVRMTGGASRPQDVWFGPASMPSHSARVDFRRRQA</sequence>
<keyword evidence="14" id="KW-0732">Signal</keyword>
<evidence type="ECO:0000256" key="6">
    <source>
        <dbReference type="ARBA" id="ARBA00022723"/>
    </source>
</evidence>
<evidence type="ECO:0000256" key="11">
    <source>
        <dbReference type="ARBA" id="ARBA00023136"/>
    </source>
</evidence>
<protein>
    <submittedName>
        <fullName evidence="15">Cytochrome P450</fullName>
    </submittedName>
</protein>
<dbReference type="PANTHER" id="PTHR46206">
    <property type="entry name" value="CYTOCHROME P450"/>
    <property type="match status" value="1"/>
</dbReference>
<comment type="subcellular location">
    <subcellularLocation>
        <location evidence="2">Membrane</location>
    </subcellularLocation>
</comment>
<evidence type="ECO:0000256" key="10">
    <source>
        <dbReference type="ARBA" id="ARBA00023033"/>
    </source>
</evidence>
<dbReference type="OrthoDB" id="1844152at2759"/>
<feature type="signal peptide" evidence="14">
    <location>
        <begin position="1"/>
        <end position="22"/>
    </location>
</feature>
<feature type="chain" id="PRO_5040377074" evidence="14">
    <location>
        <begin position="23"/>
        <end position="520"/>
    </location>
</feature>
<dbReference type="SUPFAM" id="SSF48264">
    <property type="entry name" value="Cytochrome P450"/>
    <property type="match status" value="1"/>
</dbReference>
<dbReference type="CDD" id="cd11041">
    <property type="entry name" value="CYP503A1-like"/>
    <property type="match status" value="1"/>
</dbReference>
<dbReference type="GO" id="GO:0016020">
    <property type="term" value="C:membrane"/>
    <property type="evidence" value="ECO:0007669"/>
    <property type="project" value="UniProtKB-SubCell"/>
</dbReference>
<reference evidence="15 16" key="1">
    <citation type="submission" date="2021-08" db="EMBL/GenBank/DDBJ databases">
        <title>Draft Genome Sequence of Phanerochaete sordida strain YK-624.</title>
        <authorList>
            <person name="Mori T."/>
            <person name="Dohra H."/>
            <person name="Suzuki T."/>
            <person name="Kawagishi H."/>
            <person name="Hirai H."/>
        </authorList>
    </citation>
    <scope>NUCLEOTIDE SEQUENCE [LARGE SCALE GENOMIC DNA]</scope>
    <source>
        <strain evidence="15 16">YK-624</strain>
    </source>
</reference>
<comment type="cofactor">
    <cofactor evidence="1 12">
        <name>heme</name>
        <dbReference type="ChEBI" id="CHEBI:30413"/>
    </cofactor>
</comment>
<keyword evidence="11" id="KW-0472">Membrane</keyword>
<evidence type="ECO:0000256" key="4">
    <source>
        <dbReference type="ARBA" id="ARBA00022617"/>
    </source>
</evidence>
<evidence type="ECO:0000256" key="7">
    <source>
        <dbReference type="ARBA" id="ARBA00022989"/>
    </source>
</evidence>
<comment type="caution">
    <text evidence="15">The sequence shown here is derived from an EMBL/GenBank/DDBJ whole genome shotgun (WGS) entry which is preliminary data.</text>
</comment>
<dbReference type="PANTHER" id="PTHR46206:SF5">
    <property type="entry name" value="P450, PUTATIVE (EUROFUNG)-RELATED"/>
    <property type="match status" value="1"/>
</dbReference>
<keyword evidence="8 13" id="KW-0560">Oxidoreductase</keyword>
<evidence type="ECO:0000256" key="1">
    <source>
        <dbReference type="ARBA" id="ARBA00001971"/>
    </source>
</evidence>
<evidence type="ECO:0000256" key="5">
    <source>
        <dbReference type="ARBA" id="ARBA00022692"/>
    </source>
</evidence>
<proteinExistence type="inferred from homology"/>
<evidence type="ECO:0000256" key="9">
    <source>
        <dbReference type="ARBA" id="ARBA00023004"/>
    </source>
</evidence>
<evidence type="ECO:0000256" key="2">
    <source>
        <dbReference type="ARBA" id="ARBA00004370"/>
    </source>
</evidence>
<dbReference type="InterPro" id="IPR017972">
    <property type="entry name" value="Cyt_P450_CS"/>
</dbReference>
<dbReference type="Pfam" id="PF00067">
    <property type="entry name" value="p450"/>
    <property type="match status" value="1"/>
</dbReference>
<dbReference type="InterPro" id="IPR036396">
    <property type="entry name" value="Cyt_P450_sf"/>
</dbReference>
<evidence type="ECO:0000256" key="8">
    <source>
        <dbReference type="ARBA" id="ARBA00023002"/>
    </source>
</evidence>
<dbReference type="PRINTS" id="PR00465">
    <property type="entry name" value="EP450IV"/>
</dbReference>
<evidence type="ECO:0000256" key="13">
    <source>
        <dbReference type="RuleBase" id="RU000461"/>
    </source>
</evidence>
<keyword evidence="6 12" id="KW-0479">Metal-binding</keyword>
<dbReference type="GO" id="GO:0004497">
    <property type="term" value="F:monooxygenase activity"/>
    <property type="evidence" value="ECO:0007669"/>
    <property type="project" value="UniProtKB-KW"/>
</dbReference>
<evidence type="ECO:0000313" key="16">
    <source>
        <dbReference type="Proteomes" id="UP000703269"/>
    </source>
</evidence>
<comment type="similarity">
    <text evidence="3 13">Belongs to the cytochrome P450 family.</text>
</comment>
<dbReference type="EMBL" id="BPQB01000006">
    <property type="protein sequence ID" value="GJE87317.1"/>
    <property type="molecule type" value="Genomic_DNA"/>
</dbReference>
<evidence type="ECO:0000256" key="14">
    <source>
        <dbReference type="SAM" id="SignalP"/>
    </source>
</evidence>
<accession>A0A9P3G3A7</accession>
<evidence type="ECO:0000256" key="12">
    <source>
        <dbReference type="PIRSR" id="PIRSR602403-1"/>
    </source>
</evidence>
<dbReference type="InterPro" id="IPR001128">
    <property type="entry name" value="Cyt_P450"/>
</dbReference>
<organism evidence="15 16">
    <name type="scientific">Phanerochaete sordida</name>
    <dbReference type="NCBI Taxonomy" id="48140"/>
    <lineage>
        <taxon>Eukaryota</taxon>
        <taxon>Fungi</taxon>
        <taxon>Dikarya</taxon>
        <taxon>Basidiomycota</taxon>
        <taxon>Agaricomycotina</taxon>
        <taxon>Agaricomycetes</taxon>
        <taxon>Polyporales</taxon>
        <taxon>Phanerochaetaceae</taxon>
        <taxon>Phanerochaete</taxon>
    </lineage>
</organism>
<keyword evidence="4 12" id="KW-0349">Heme</keyword>
<feature type="binding site" description="axial binding residue" evidence="12">
    <location>
        <position position="464"/>
    </location>
    <ligand>
        <name>heme</name>
        <dbReference type="ChEBI" id="CHEBI:30413"/>
    </ligand>
    <ligandPart>
        <name>Fe</name>
        <dbReference type="ChEBI" id="CHEBI:18248"/>
    </ligandPart>
</feature>
<dbReference type="InterPro" id="IPR002403">
    <property type="entry name" value="Cyt_P450_E_grp-IV"/>
</dbReference>
<keyword evidence="16" id="KW-1185">Reference proteome</keyword>
<dbReference type="Gene3D" id="1.10.630.10">
    <property type="entry name" value="Cytochrome P450"/>
    <property type="match status" value="1"/>
</dbReference>
<dbReference type="GO" id="GO:0005506">
    <property type="term" value="F:iron ion binding"/>
    <property type="evidence" value="ECO:0007669"/>
    <property type="project" value="InterPro"/>
</dbReference>
<dbReference type="GO" id="GO:0020037">
    <property type="term" value="F:heme binding"/>
    <property type="evidence" value="ECO:0007669"/>
    <property type="project" value="InterPro"/>
</dbReference>
<keyword evidence="9 12" id="KW-0408">Iron</keyword>
<keyword evidence="5" id="KW-0812">Transmembrane</keyword>
<evidence type="ECO:0000313" key="15">
    <source>
        <dbReference type="EMBL" id="GJE87317.1"/>
    </source>
</evidence>
<gene>
    <name evidence="15" type="ORF">PsYK624_034000</name>
</gene>
<evidence type="ECO:0000256" key="3">
    <source>
        <dbReference type="ARBA" id="ARBA00010617"/>
    </source>
</evidence>
<dbReference type="PROSITE" id="PS00086">
    <property type="entry name" value="CYTOCHROME_P450"/>
    <property type="match status" value="1"/>
</dbReference>
<dbReference type="GO" id="GO:0016705">
    <property type="term" value="F:oxidoreductase activity, acting on paired donors, with incorporation or reduction of molecular oxygen"/>
    <property type="evidence" value="ECO:0007669"/>
    <property type="project" value="InterPro"/>
</dbReference>
<dbReference type="AlphaFoldDB" id="A0A9P3G3A7"/>
<dbReference type="Proteomes" id="UP000703269">
    <property type="component" value="Unassembled WGS sequence"/>
</dbReference>
<keyword evidence="7" id="KW-1133">Transmembrane helix</keyword>
<name>A0A9P3G3A7_9APHY</name>